<evidence type="ECO:0000256" key="2">
    <source>
        <dbReference type="ARBA" id="ARBA00004613"/>
    </source>
</evidence>
<dbReference type="RefSeq" id="XP_033431533.1">
    <property type="nucleotide sequence ID" value="XM_033565776.1"/>
</dbReference>
<evidence type="ECO:0000313" key="12">
    <source>
        <dbReference type="Proteomes" id="UP000324241"/>
    </source>
</evidence>
<dbReference type="GO" id="GO:0005576">
    <property type="term" value="C:extracellular region"/>
    <property type="evidence" value="ECO:0007669"/>
    <property type="project" value="UniProtKB-SubCell"/>
</dbReference>
<dbReference type="FunFam" id="3.20.20.140:FF:000017">
    <property type="entry name" value="Adenosine deaminase 2"/>
    <property type="match status" value="1"/>
</dbReference>
<dbReference type="EC" id="3.5.4.4" evidence="4"/>
<dbReference type="OrthoDB" id="7202371at2759"/>
<comment type="caution">
    <text evidence="11">The sequence shown here is derived from an EMBL/GenBank/DDBJ whole genome shotgun (WGS) entry which is preliminary data.</text>
</comment>
<keyword evidence="7" id="KW-0732">Signal</keyword>
<gene>
    <name evidence="11" type="primary">CECR1</name>
    <name evidence="11" type="ORF">ATNIH1004_001076</name>
</gene>
<dbReference type="AlphaFoldDB" id="A0A5M9MYH9"/>
<dbReference type="GeneID" id="54323778"/>
<dbReference type="EMBL" id="QUQM01000002">
    <property type="protein sequence ID" value="KAA8652172.1"/>
    <property type="molecule type" value="Genomic_DNA"/>
</dbReference>
<evidence type="ECO:0000256" key="1">
    <source>
        <dbReference type="ARBA" id="ARBA00001947"/>
    </source>
</evidence>
<evidence type="ECO:0000259" key="10">
    <source>
        <dbReference type="Pfam" id="PF00962"/>
    </source>
</evidence>
<comment type="catalytic activity">
    <reaction evidence="9">
        <text>adenosine + H2O + H(+) = inosine + NH4(+)</text>
        <dbReference type="Rhea" id="RHEA:24408"/>
        <dbReference type="ChEBI" id="CHEBI:15377"/>
        <dbReference type="ChEBI" id="CHEBI:15378"/>
        <dbReference type="ChEBI" id="CHEBI:16335"/>
        <dbReference type="ChEBI" id="CHEBI:17596"/>
        <dbReference type="ChEBI" id="CHEBI:28938"/>
        <dbReference type="EC" id="3.5.4.4"/>
    </reaction>
</comment>
<sequence length="548" mass="61904">MDKTGDVGQLAQAHLLLKKKFLDSEKKLRHDYHFRQGLSELERRACSIVERIRCNELATIWRSELKGNSEHLFQGIAFDLAKDTIQKTQLWRIVKRLPKGALLHAHIDGMVDMGWLIETGLNTPGIHIKSDTPLTSPDRFREALIEFTYLPEPSQAAMIDIFSPSYTPGETMPLTRAAEICPYGGQDGLVSLLVSRVTFSMDDCLRHHEGIDKIWSRFESIFQILGGLTFYEPIFRQFVHRMCAEALADNIRWIDLRVVFLAPFQLANGTAGGFLDLLRVFEEELTRFQCSESGASFWGVRIIWTCHRRQDDEFIRRDMENCLAAKAQFPHLIAGYDLVGQEGLGRTLEEHLSSLLWFRQECKNRGLELPFFFHAGEVRGDGDCHDLNLLDAVLLGTKRIGHGYSLFQHPLIINEVRSRDICVEVCPISNELLRLNGSASSHPVPALLANGVAVALSSDTPGVFGHIGTRVSCDFWQILNSFDAVGLEGLGDIAETSILYAAFADSRGCCEEMGRQAGAVRKTRVAEWRGEWLDFCKWIIAEYDEQFP</sequence>
<comment type="similarity">
    <text evidence="3">Belongs to the metallo-dependent hydrolases superfamily. Adenosine and AMP deaminases family. ADGF subfamily.</text>
</comment>
<dbReference type="SUPFAM" id="SSF51556">
    <property type="entry name" value="Metallo-dependent hydrolases"/>
    <property type="match status" value="1"/>
</dbReference>
<dbReference type="Gene3D" id="3.20.20.140">
    <property type="entry name" value="Metal-dependent hydrolases"/>
    <property type="match status" value="1"/>
</dbReference>
<dbReference type="InterPro" id="IPR006330">
    <property type="entry name" value="Ado/ade_deaminase"/>
</dbReference>
<evidence type="ECO:0000256" key="9">
    <source>
        <dbReference type="ARBA" id="ARBA00047764"/>
    </source>
</evidence>
<keyword evidence="8" id="KW-0378">Hydrolase</keyword>
<dbReference type="VEuPathDB" id="FungiDB:EYZ11_000493"/>
<dbReference type="GO" id="GO:0006154">
    <property type="term" value="P:adenosine catabolic process"/>
    <property type="evidence" value="ECO:0007669"/>
    <property type="project" value="TreeGrafter"/>
</dbReference>
<evidence type="ECO:0000256" key="5">
    <source>
        <dbReference type="ARBA" id="ARBA00022525"/>
    </source>
</evidence>
<feature type="domain" description="Adenosine deaminase" evidence="10">
    <location>
        <begin position="215"/>
        <end position="500"/>
    </location>
</feature>
<dbReference type="PANTHER" id="PTHR11409">
    <property type="entry name" value="ADENOSINE DEAMINASE"/>
    <property type="match status" value="1"/>
</dbReference>
<dbReference type="GO" id="GO:0046103">
    <property type="term" value="P:inosine biosynthetic process"/>
    <property type="evidence" value="ECO:0007669"/>
    <property type="project" value="TreeGrafter"/>
</dbReference>
<dbReference type="Proteomes" id="UP000324241">
    <property type="component" value="Unassembled WGS sequence"/>
</dbReference>
<evidence type="ECO:0000256" key="7">
    <source>
        <dbReference type="ARBA" id="ARBA00022729"/>
    </source>
</evidence>
<comment type="cofactor">
    <cofactor evidence="1">
        <name>Zn(2+)</name>
        <dbReference type="ChEBI" id="CHEBI:29105"/>
    </cofactor>
</comment>
<evidence type="ECO:0000256" key="6">
    <source>
        <dbReference type="ARBA" id="ARBA00022723"/>
    </source>
</evidence>
<dbReference type="Pfam" id="PF00962">
    <property type="entry name" value="A_deaminase"/>
    <property type="match status" value="1"/>
</dbReference>
<dbReference type="GO" id="GO:0004000">
    <property type="term" value="F:adenosine deaminase activity"/>
    <property type="evidence" value="ECO:0007669"/>
    <property type="project" value="TreeGrafter"/>
</dbReference>
<evidence type="ECO:0000256" key="3">
    <source>
        <dbReference type="ARBA" id="ARBA00006083"/>
    </source>
</evidence>
<evidence type="ECO:0000256" key="8">
    <source>
        <dbReference type="ARBA" id="ARBA00022801"/>
    </source>
</evidence>
<evidence type="ECO:0000256" key="4">
    <source>
        <dbReference type="ARBA" id="ARBA00012784"/>
    </source>
</evidence>
<keyword evidence="5" id="KW-0964">Secreted</keyword>
<keyword evidence="6" id="KW-0479">Metal-binding</keyword>
<name>A0A5M9MYH9_9EURO</name>
<comment type="subcellular location">
    <subcellularLocation>
        <location evidence="2">Secreted</location>
    </subcellularLocation>
</comment>
<evidence type="ECO:0000313" key="11">
    <source>
        <dbReference type="EMBL" id="KAA8652172.1"/>
    </source>
</evidence>
<reference evidence="11 12" key="1">
    <citation type="submission" date="2019-08" db="EMBL/GenBank/DDBJ databases">
        <title>The genome sequence of a newly discovered highly antifungal drug resistant Aspergillus species, Aspergillus tanneri NIH 1004.</title>
        <authorList>
            <person name="Mounaud S."/>
            <person name="Singh I."/>
            <person name="Joardar V."/>
            <person name="Pakala S."/>
            <person name="Pakala S."/>
            <person name="Venepally P."/>
            <person name="Chung J.K."/>
            <person name="Losada L."/>
            <person name="Nierman W.C."/>
        </authorList>
    </citation>
    <scope>NUCLEOTIDE SEQUENCE [LARGE SCALE GENOMIC DNA]</scope>
    <source>
        <strain evidence="11 12">NIH1004</strain>
    </source>
</reference>
<dbReference type="GO" id="GO:0046872">
    <property type="term" value="F:metal ion binding"/>
    <property type="evidence" value="ECO:0007669"/>
    <property type="project" value="UniProtKB-KW"/>
</dbReference>
<proteinExistence type="inferred from homology"/>
<protein>
    <recommendedName>
        <fullName evidence="4">adenosine deaminase</fullName>
        <ecNumber evidence="4">3.5.4.4</ecNumber>
    </recommendedName>
</protein>
<dbReference type="InterPro" id="IPR032466">
    <property type="entry name" value="Metal_Hydrolase"/>
</dbReference>
<dbReference type="PANTHER" id="PTHR11409:SF39">
    <property type="entry name" value="ADENOSINE DEAMINASE 2"/>
    <property type="match status" value="1"/>
</dbReference>
<dbReference type="InterPro" id="IPR001365">
    <property type="entry name" value="A_deaminase_dom"/>
</dbReference>
<organism evidence="11 12">
    <name type="scientific">Aspergillus tanneri</name>
    <dbReference type="NCBI Taxonomy" id="1220188"/>
    <lineage>
        <taxon>Eukaryota</taxon>
        <taxon>Fungi</taxon>
        <taxon>Dikarya</taxon>
        <taxon>Ascomycota</taxon>
        <taxon>Pezizomycotina</taxon>
        <taxon>Eurotiomycetes</taxon>
        <taxon>Eurotiomycetidae</taxon>
        <taxon>Eurotiales</taxon>
        <taxon>Aspergillaceae</taxon>
        <taxon>Aspergillus</taxon>
        <taxon>Aspergillus subgen. Circumdati</taxon>
    </lineage>
</organism>
<accession>A0A5M9MYH9</accession>